<protein>
    <recommendedName>
        <fullName evidence="4">Small secreted protein</fullName>
    </recommendedName>
</protein>
<dbReference type="PANTHER" id="PTHR35396:SF1">
    <property type="entry name" value="SMALL SECRETED PROTEIN"/>
    <property type="match status" value="1"/>
</dbReference>
<dbReference type="EMBL" id="MCFA01000122">
    <property type="protein sequence ID" value="ORY05823.1"/>
    <property type="molecule type" value="Genomic_DNA"/>
</dbReference>
<accession>A0A1Y1Z6D6</accession>
<proteinExistence type="predicted"/>
<evidence type="ECO:0008006" key="4">
    <source>
        <dbReference type="Google" id="ProtNLM"/>
    </source>
</evidence>
<keyword evidence="1" id="KW-0732">Signal</keyword>
<sequence length="150" mass="15888">MLYFAPLVALLGLSATTSATLNPATSNTRGKYPVMIACSPAKASKAIQAAECSHNTRVSSNQTFAVFITDHGYDKAHGAPYGTCVAYTCAPGRGMAKDPDYWTFFWGNGGEKKGEGVGCIRSPVDGTCGCETSSGRFVYGASDCDFEIEW</sequence>
<keyword evidence="3" id="KW-1185">Reference proteome</keyword>
<organism evidence="2 3">
    <name type="scientific">Clohesyomyces aquaticus</name>
    <dbReference type="NCBI Taxonomy" id="1231657"/>
    <lineage>
        <taxon>Eukaryota</taxon>
        <taxon>Fungi</taxon>
        <taxon>Dikarya</taxon>
        <taxon>Ascomycota</taxon>
        <taxon>Pezizomycotina</taxon>
        <taxon>Dothideomycetes</taxon>
        <taxon>Pleosporomycetidae</taxon>
        <taxon>Pleosporales</taxon>
        <taxon>Lindgomycetaceae</taxon>
        <taxon>Clohesyomyces</taxon>
    </lineage>
</organism>
<dbReference type="PANTHER" id="PTHR35396">
    <property type="entry name" value="SMALL SECRETED PROTEIN"/>
    <property type="match status" value="1"/>
</dbReference>
<evidence type="ECO:0000313" key="3">
    <source>
        <dbReference type="Proteomes" id="UP000193144"/>
    </source>
</evidence>
<feature type="chain" id="PRO_5012847367" description="Small secreted protein" evidence="1">
    <location>
        <begin position="20"/>
        <end position="150"/>
    </location>
</feature>
<evidence type="ECO:0000313" key="2">
    <source>
        <dbReference type="EMBL" id="ORY05823.1"/>
    </source>
</evidence>
<feature type="signal peptide" evidence="1">
    <location>
        <begin position="1"/>
        <end position="19"/>
    </location>
</feature>
<dbReference type="AlphaFoldDB" id="A0A1Y1Z6D6"/>
<reference evidence="2 3" key="1">
    <citation type="submission" date="2016-07" db="EMBL/GenBank/DDBJ databases">
        <title>Pervasive Adenine N6-methylation of Active Genes in Fungi.</title>
        <authorList>
            <consortium name="DOE Joint Genome Institute"/>
            <person name="Mondo S.J."/>
            <person name="Dannebaum R.O."/>
            <person name="Kuo R.C."/>
            <person name="Labutti K."/>
            <person name="Haridas S."/>
            <person name="Kuo A."/>
            <person name="Salamov A."/>
            <person name="Ahrendt S.R."/>
            <person name="Lipzen A."/>
            <person name="Sullivan W."/>
            <person name="Andreopoulos W.B."/>
            <person name="Clum A."/>
            <person name="Lindquist E."/>
            <person name="Daum C."/>
            <person name="Ramamoorthy G.K."/>
            <person name="Gryganskyi A."/>
            <person name="Culley D."/>
            <person name="Magnuson J.K."/>
            <person name="James T.Y."/>
            <person name="O'Malley M.A."/>
            <person name="Stajich J.E."/>
            <person name="Spatafora J.W."/>
            <person name="Visel A."/>
            <person name="Grigoriev I.V."/>
        </authorList>
    </citation>
    <scope>NUCLEOTIDE SEQUENCE [LARGE SCALE GENOMIC DNA]</scope>
    <source>
        <strain evidence="2 3">CBS 115471</strain>
    </source>
</reference>
<comment type="caution">
    <text evidence="2">The sequence shown here is derived from an EMBL/GenBank/DDBJ whole genome shotgun (WGS) entry which is preliminary data.</text>
</comment>
<evidence type="ECO:0000256" key="1">
    <source>
        <dbReference type="SAM" id="SignalP"/>
    </source>
</evidence>
<dbReference type="OrthoDB" id="160054at2759"/>
<name>A0A1Y1Z6D6_9PLEO</name>
<gene>
    <name evidence="2" type="ORF">BCR34DRAFT_42841</name>
</gene>
<dbReference type="Proteomes" id="UP000193144">
    <property type="component" value="Unassembled WGS sequence"/>
</dbReference>